<protein>
    <submittedName>
        <fullName evidence="1">Uncharacterized protein</fullName>
    </submittedName>
</protein>
<proteinExistence type="predicted"/>
<dbReference type="EMBL" id="QTSX02004974">
    <property type="protein sequence ID" value="KAJ9063308.1"/>
    <property type="molecule type" value="Genomic_DNA"/>
</dbReference>
<comment type="caution">
    <text evidence="1">The sequence shown here is derived from an EMBL/GenBank/DDBJ whole genome shotgun (WGS) entry which is preliminary data.</text>
</comment>
<name>A0ACC2SLT6_9FUNG</name>
<organism evidence="1 2">
    <name type="scientific">Entomophthora muscae</name>
    <dbReference type="NCBI Taxonomy" id="34485"/>
    <lineage>
        <taxon>Eukaryota</taxon>
        <taxon>Fungi</taxon>
        <taxon>Fungi incertae sedis</taxon>
        <taxon>Zoopagomycota</taxon>
        <taxon>Entomophthoromycotina</taxon>
        <taxon>Entomophthoromycetes</taxon>
        <taxon>Entomophthorales</taxon>
        <taxon>Entomophthoraceae</taxon>
        <taxon>Entomophthora</taxon>
    </lineage>
</organism>
<gene>
    <name evidence="1" type="ORF">DSO57_1001744</name>
</gene>
<evidence type="ECO:0000313" key="2">
    <source>
        <dbReference type="Proteomes" id="UP001165960"/>
    </source>
</evidence>
<keyword evidence="2" id="KW-1185">Reference proteome</keyword>
<dbReference type="Proteomes" id="UP001165960">
    <property type="component" value="Unassembled WGS sequence"/>
</dbReference>
<accession>A0ACC2SLT6</accession>
<evidence type="ECO:0000313" key="1">
    <source>
        <dbReference type="EMBL" id="KAJ9063308.1"/>
    </source>
</evidence>
<sequence>MDRKDTPSPSTFLSHIHDETVEGLEHPANLDPPHKPPSSPLPPCAYVRDSK</sequence>
<reference evidence="1" key="1">
    <citation type="submission" date="2022-04" db="EMBL/GenBank/DDBJ databases">
        <title>Genome of the entomopathogenic fungus Entomophthora muscae.</title>
        <authorList>
            <person name="Elya C."/>
            <person name="Lovett B.R."/>
            <person name="Lee E."/>
            <person name="Macias A.M."/>
            <person name="Hajek A.E."/>
            <person name="De Bivort B.L."/>
            <person name="Kasson M.T."/>
            <person name="De Fine Licht H.H."/>
            <person name="Stajich J.E."/>
        </authorList>
    </citation>
    <scope>NUCLEOTIDE SEQUENCE</scope>
    <source>
        <strain evidence="1">Berkeley</strain>
    </source>
</reference>